<reference evidence="3 4" key="1">
    <citation type="journal article" date="2016" name="Antonie Van Leeuwenhoek">
        <title>Bacillus depressus sp. nov., isolated from soil of a sunflower field.</title>
        <authorList>
            <person name="Wei X."/>
            <person name="Xin D."/>
            <person name="Xin Y."/>
            <person name="Zhang H."/>
            <person name="Wang T."/>
            <person name="Zhang J."/>
        </authorList>
    </citation>
    <scope>NUCLEOTIDE SEQUENCE [LARGE SCALE GENOMIC DNA]</scope>
    <source>
        <strain evidence="3 4">BZ1</strain>
    </source>
</reference>
<dbReference type="PANTHER" id="PTHR31793">
    <property type="entry name" value="4-HYDROXYBENZOYL-COA THIOESTERASE FAMILY MEMBER"/>
    <property type="match status" value="1"/>
</dbReference>
<dbReference type="SUPFAM" id="SSF54637">
    <property type="entry name" value="Thioesterase/thiol ester dehydrase-isomerase"/>
    <property type="match status" value="1"/>
</dbReference>
<evidence type="ECO:0000256" key="1">
    <source>
        <dbReference type="ARBA" id="ARBA00005953"/>
    </source>
</evidence>
<dbReference type="Proteomes" id="UP000481030">
    <property type="component" value="Unassembled WGS sequence"/>
</dbReference>
<dbReference type="Pfam" id="PF13279">
    <property type="entry name" value="4HBT_2"/>
    <property type="match status" value="1"/>
</dbReference>
<evidence type="ECO:0000256" key="2">
    <source>
        <dbReference type="ARBA" id="ARBA00022801"/>
    </source>
</evidence>
<dbReference type="AlphaFoldDB" id="A0A6L3VGC5"/>
<sequence>MKTPHEIEIYVRFSETDAHGHINNTSYFLYFEEARTKLFKAINLERNSDCSFILASITCDYINQAYADQTLIVSTNVIKIGTKSFTVRHTITAADSGITIAKADATNVCYNYTEHRTIPIPKALRLRLENHFVTPVKY</sequence>
<evidence type="ECO:0000313" key="4">
    <source>
        <dbReference type="Proteomes" id="UP000481030"/>
    </source>
</evidence>
<dbReference type="InterPro" id="IPR006684">
    <property type="entry name" value="YbgC/YbaW"/>
</dbReference>
<gene>
    <name evidence="3" type="ORF">F7731_03240</name>
</gene>
<dbReference type="CDD" id="cd00586">
    <property type="entry name" value="4HBT"/>
    <property type="match status" value="1"/>
</dbReference>
<accession>A0A6L3VGC5</accession>
<dbReference type="Gene3D" id="3.10.129.10">
    <property type="entry name" value="Hotdog Thioesterase"/>
    <property type="match status" value="1"/>
</dbReference>
<dbReference type="PANTHER" id="PTHR31793:SF27">
    <property type="entry name" value="NOVEL THIOESTERASE SUPERFAMILY DOMAIN AND SAPOSIN A-TYPE DOMAIN CONTAINING PROTEIN (0610012H03RIK)"/>
    <property type="match status" value="1"/>
</dbReference>
<organism evidence="3 4">
    <name type="scientific">Cytobacillus depressus</name>
    <dbReference type="NCBI Taxonomy" id="1602942"/>
    <lineage>
        <taxon>Bacteria</taxon>
        <taxon>Bacillati</taxon>
        <taxon>Bacillota</taxon>
        <taxon>Bacilli</taxon>
        <taxon>Bacillales</taxon>
        <taxon>Bacillaceae</taxon>
        <taxon>Cytobacillus</taxon>
    </lineage>
</organism>
<dbReference type="GO" id="GO:0047617">
    <property type="term" value="F:fatty acyl-CoA hydrolase activity"/>
    <property type="evidence" value="ECO:0007669"/>
    <property type="project" value="TreeGrafter"/>
</dbReference>
<keyword evidence="4" id="KW-1185">Reference proteome</keyword>
<proteinExistence type="inferred from homology"/>
<dbReference type="InterPro" id="IPR029069">
    <property type="entry name" value="HotDog_dom_sf"/>
</dbReference>
<keyword evidence="2" id="KW-0378">Hydrolase</keyword>
<dbReference type="OrthoDB" id="9799036at2"/>
<dbReference type="InterPro" id="IPR050563">
    <property type="entry name" value="4-hydroxybenzoyl-CoA_TE"/>
</dbReference>
<evidence type="ECO:0000313" key="3">
    <source>
        <dbReference type="EMBL" id="KAB2338584.1"/>
    </source>
</evidence>
<dbReference type="PIRSF" id="PIRSF003230">
    <property type="entry name" value="YbgC"/>
    <property type="match status" value="1"/>
</dbReference>
<protein>
    <submittedName>
        <fullName evidence="3">Acyl-CoA thioesterase</fullName>
    </submittedName>
</protein>
<comment type="similarity">
    <text evidence="1">Belongs to the 4-hydroxybenzoyl-CoA thioesterase family.</text>
</comment>
<dbReference type="RefSeq" id="WP_151533322.1">
    <property type="nucleotide sequence ID" value="NZ_WBOS01000001.1"/>
</dbReference>
<comment type="caution">
    <text evidence="3">The sequence shown here is derived from an EMBL/GenBank/DDBJ whole genome shotgun (WGS) entry which is preliminary data.</text>
</comment>
<dbReference type="EMBL" id="WBOS01000001">
    <property type="protein sequence ID" value="KAB2338584.1"/>
    <property type="molecule type" value="Genomic_DNA"/>
</dbReference>
<name>A0A6L3VGC5_9BACI</name>